<keyword evidence="7" id="KW-0804">Transcription</keyword>
<keyword evidence="3" id="KW-0863">Zinc-finger</keyword>
<comment type="subcellular location">
    <subcellularLocation>
        <location evidence="1">Nucleus</location>
    </subcellularLocation>
</comment>
<dbReference type="SMART" id="SM01019">
    <property type="entry name" value="B3"/>
    <property type="match status" value="1"/>
</dbReference>
<evidence type="ECO:0000256" key="7">
    <source>
        <dbReference type="ARBA" id="ARBA00023163"/>
    </source>
</evidence>
<feature type="region of interest" description="Disordered" evidence="9">
    <location>
        <begin position="1124"/>
        <end position="1145"/>
    </location>
</feature>
<feature type="compositionally biased region" description="Basic residues" evidence="9">
    <location>
        <begin position="1059"/>
        <end position="1074"/>
    </location>
</feature>
<evidence type="ECO:0000256" key="1">
    <source>
        <dbReference type="ARBA" id="ARBA00004123"/>
    </source>
</evidence>
<dbReference type="InterPro" id="IPR015300">
    <property type="entry name" value="DNA-bd_pseudobarrel_sf"/>
</dbReference>
<keyword evidence="5" id="KW-0805">Transcription regulation</keyword>
<dbReference type="PANTHER" id="PTHR46245">
    <property type="entry name" value="B3 DOMAIN-CONTAINING PROTEIN OS07G0563300"/>
    <property type="match status" value="1"/>
</dbReference>
<keyword evidence="2" id="KW-0479">Metal-binding</keyword>
<evidence type="ECO:0000256" key="6">
    <source>
        <dbReference type="ARBA" id="ARBA00023125"/>
    </source>
</evidence>
<organism evidence="12 13">
    <name type="scientific">Lactuca virosa</name>
    <dbReference type="NCBI Taxonomy" id="75947"/>
    <lineage>
        <taxon>Eukaryota</taxon>
        <taxon>Viridiplantae</taxon>
        <taxon>Streptophyta</taxon>
        <taxon>Embryophyta</taxon>
        <taxon>Tracheophyta</taxon>
        <taxon>Spermatophyta</taxon>
        <taxon>Magnoliopsida</taxon>
        <taxon>eudicotyledons</taxon>
        <taxon>Gunneridae</taxon>
        <taxon>Pentapetalae</taxon>
        <taxon>asterids</taxon>
        <taxon>campanulids</taxon>
        <taxon>Asterales</taxon>
        <taxon>Asteraceae</taxon>
        <taxon>Cichorioideae</taxon>
        <taxon>Cichorieae</taxon>
        <taxon>Lactucinae</taxon>
        <taxon>Lactuca</taxon>
    </lineage>
</organism>
<evidence type="ECO:0000259" key="11">
    <source>
        <dbReference type="PROSITE" id="PS51050"/>
    </source>
</evidence>
<evidence type="ECO:0000256" key="5">
    <source>
        <dbReference type="ARBA" id="ARBA00023015"/>
    </source>
</evidence>
<dbReference type="Pfam" id="PF07496">
    <property type="entry name" value="zf-CW"/>
    <property type="match status" value="1"/>
</dbReference>
<feature type="region of interest" description="Disordered" evidence="9">
    <location>
        <begin position="444"/>
        <end position="469"/>
    </location>
</feature>
<feature type="region of interest" description="Disordered" evidence="9">
    <location>
        <begin position="483"/>
        <end position="502"/>
    </location>
</feature>
<dbReference type="Gene3D" id="3.30.40.100">
    <property type="match status" value="1"/>
</dbReference>
<dbReference type="EMBL" id="CAKMRJ010000391">
    <property type="protein sequence ID" value="CAH1419558.1"/>
    <property type="molecule type" value="Genomic_DNA"/>
</dbReference>
<dbReference type="Pfam" id="PF25813">
    <property type="entry name" value="zf_VAL1_N"/>
    <property type="match status" value="1"/>
</dbReference>
<feature type="domain" description="TF-B3" evidence="10">
    <location>
        <begin position="284"/>
        <end position="385"/>
    </location>
</feature>
<dbReference type="PROSITE" id="PS50863">
    <property type="entry name" value="B3"/>
    <property type="match status" value="1"/>
</dbReference>
<dbReference type="InterPro" id="IPR003340">
    <property type="entry name" value="B3_DNA-bd"/>
</dbReference>
<protein>
    <submittedName>
        <fullName evidence="12">Uncharacterized protein</fullName>
    </submittedName>
</protein>
<evidence type="ECO:0000256" key="8">
    <source>
        <dbReference type="ARBA" id="ARBA00023242"/>
    </source>
</evidence>
<feature type="domain" description="CW-type" evidence="11">
    <location>
        <begin position="909"/>
        <end position="959"/>
    </location>
</feature>
<dbReference type="CDD" id="cd10017">
    <property type="entry name" value="B3_DNA"/>
    <property type="match status" value="1"/>
</dbReference>
<dbReference type="InterPro" id="IPR057743">
    <property type="entry name" value="Zfn_VAL1-3_N"/>
</dbReference>
<dbReference type="Pfam" id="PF02362">
    <property type="entry name" value="B3"/>
    <property type="match status" value="1"/>
</dbReference>
<evidence type="ECO:0000259" key="10">
    <source>
        <dbReference type="PROSITE" id="PS50863"/>
    </source>
</evidence>
<evidence type="ECO:0000256" key="2">
    <source>
        <dbReference type="ARBA" id="ARBA00022723"/>
    </source>
</evidence>
<dbReference type="SUPFAM" id="SSF101936">
    <property type="entry name" value="DNA-binding pseudobarrel domain"/>
    <property type="match status" value="1"/>
</dbReference>
<feature type="compositionally biased region" description="Basic and acidic residues" evidence="9">
    <location>
        <begin position="216"/>
        <end position="229"/>
    </location>
</feature>
<dbReference type="Gene3D" id="2.40.330.10">
    <property type="entry name" value="DNA-binding pseudobarrel domain"/>
    <property type="match status" value="1"/>
</dbReference>
<proteinExistence type="predicted"/>
<evidence type="ECO:0000313" key="13">
    <source>
        <dbReference type="Proteomes" id="UP001157418"/>
    </source>
</evidence>
<reference evidence="12 13" key="1">
    <citation type="submission" date="2022-01" db="EMBL/GenBank/DDBJ databases">
        <authorList>
            <person name="Xiong W."/>
            <person name="Schranz E."/>
        </authorList>
    </citation>
    <scope>NUCLEOTIDE SEQUENCE [LARGE SCALE GENOMIC DNA]</scope>
</reference>
<comment type="caution">
    <text evidence="12">The sequence shown here is derived from an EMBL/GenBank/DDBJ whole genome shotgun (WGS) entry which is preliminary data.</text>
</comment>
<feature type="region of interest" description="Disordered" evidence="9">
    <location>
        <begin position="202"/>
        <end position="258"/>
    </location>
</feature>
<dbReference type="GO" id="GO:0005634">
    <property type="term" value="C:nucleus"/>
    <property type="evidence" value="ECO:0007669"/>
    <property type="project" value="UniProtKB-SubCell"/>
</dbReference>
<feature type="compositionally biased region" description="Polar residues" evidence="9">
    <location>
        <begin position="483"/>
        <end position="492"/>
    </location>
</feature>
<feature type="region of interest" description="Disordered" evidence="9">
    <location>
        <begin position="1059"/>
        <end position="1106"/>
    </location>
</feature>
<name>A0AAU9LUG2_9ASTR</name>
<evidence type="ECO:0000256" key="4">
    <source>
        <dbReference type="ARBA" id="ARBA00022833"/>
    </source>
</evidence>
<keyword evidence="8" id="KW-0539">Nucleus</keyword>
<evidence type="ECO:0000256" key="3">
    <source>
        <dbReference type="ARBA" id="ARBA00022771"/>
    </source>
</evidence>
<sequence>MILSSNLPKLCCNNKCRKLTNVPREAWKCENGYSVELCEGCYVTFKRGKFCGIYHDKSNGWKRCISCEKPIHYGCIASRSLYVVSRPRGIKCLDCTTEHEILMANDITLPRGTSLQPNFEGSTSNSVGKTAPLLLNSSNRPQIQSTTPCVSRLIARGHKPSPPLGDRRVNEAERLVVGSSNISATNTISGVNIHCKELTTPSPTSLARVPPTVVGKGKEKVSEKGDERSTPPPVFLESNKGNSSTGDKDRIRKPRSEHRYVPRLTEQELKEMSRGSNVKVIPLFEKVLTVSDTGKIGRLVLPKKCAEGYFPSIDIPEGKPVEIQDLNGKDWEFNFRYWPNNNSRMYVLEGFNYYVTSMKLKPGDTVMFGRLEPEGKLVIGHRNATSASSSSKIGLFREAKTPSPSKRKAKLNMVIGSTSVGVSKGTTKSTMFTTFSKEKQNVMRSVHSDVVEPKSSIPAKRKRSKMGMVTESTTNEVLRDKTTSTMPSTLSHKTNDPINIHSDVRGSISSIRAKKQNSEMGMVESTTNGVLKDKITLTTPSTLSHEIQNNRINIHSDVRGSKSCIRANRRNSEMGIERTTNGILKDKTTSIMTSTLSHEKTNDPVNIHLEVRGSKSCIRANRKNSEMGIERTTNGILKDKTTSTMTSTLSHEKTNDPVNILLDVCRSKSYIRANRKNSEMGIERTTNGILKDKTISTMTSTLSHEKTNDPVNIHLDVRGSKSYIRANRKNSEMGNVIESTTNGVLKDKTISTMPSTLIHEIPNDSINIYSDVRGSKSCLRTKRTNSEKSMPRASIGKRLSKPTILALPCIVSQEKRNGSKSVHSKSSMVGPKVLVGHKRKQCEIGLTSESTDNENKMANLALSFEGGQKLIRPCPGSNPPSKMVLDGVKLKSYKDDPIIGRPSMFKKLDHGIVQWAQCDKCYKWRKVPVDAEISANWTCRQNHWDPLRLRCSAKEELTQDIIKNIFSVNNQGSPKKMKTRNVDPERVETVKGLDVAAITRVENGVATPQPPKTNKKHPRHRVGCACIVCMQAPSRSKHKPSCECCRCTSTEYRRVLNPRRGKKRSKNARRKLGKTRISTSIRKTQKALPQPEDVPKPPEIGTSNSNHQTVVIVGSEVEDQNVEKLSGSSPKHLFDLNLPPEPEEGDIDILVPNLVNPPTGDNI</sequence>
<dbReference type="InterPro" id="IPR011124">
    <property type="entry name" value="Znf_CW"/>
</dbReference>
<dbReference type="Proteomes" id="UP001157418">
    <property type="component" value="Unassembled WGS sequence"/>
</dbReference>
<keyword evidence="6" id="KW-0238">DNA-binding</keyword>
<dbReference type="PROSITE" id="PS51050">
    <property type="entry name" value="ZF_CW"/>
    <property type="match status" value="1"/>
</dbReference>
<gene>
    <name evidence="12" type="ORF">LVIROSA_LOCUS7078</name>
</gene>
<dbReference type="GO" id="GO:0003677">
    <property type="term" value="F:DNA binding"/>
    <property type="evidence" value="ECO:0007669"/>
    <property type="project" value="UniProtKB-KW"/>
</dbReference>
<keyword evidence="4" id="KW-0862">Zinc</keyword>
<keyword evidence="13" id="KW-1185">Reference proteome</keyword>
<evidence type="ECO:0000313" key="12">
    <source>
        <dbReference type="EMBL" id="CAH1419558.1"/>
    </source>
</evidence>
<dbReference type="AlphaFoldDB" id="A0AAU9LUG2"/>
<dbReference type="GO" id="GO:0008270">
    <property type="term" value="F:zinc ion binding"/>
    <property type="evidence" value="ECO:0007669"/>
    <property type="project" value="UniProtKB-KW"/>
</dbReference>
<evidence type="ECO:0000256" key="9">
    <source>
        <dbReference type="SAM" id="MobiDB-lite"/>
    </source>
</evidence>
<dbReference type="PANTHER" id="PTHR46245:SF19">
    <property type="entry name" value="TF-B3 DOMAIN-CONTAINING PROTEIN"/>
    <property type="match status" value="1"/>
</dbReference>
<accession>A0AAU9LUG2</accession>